<evidence type="ECO:0000313" key="1">
    <source>
        <dbReference type="EMBL" id="RAH67659.1"/>
    </source>
</evidence>
<reference evidence="1" key="1">
    <citation type="submission" date="2018-02" db="EMBL/GenBank/DDBJ databases">
        <title>The genomes of Aspergillus section Nigri reveals drivers in fungal speciation.</title>
        <authorList>
            <consortium name="DOE Joint Genome Institute"/>
            <person name="Vesth T.C."/>
            <person name="Nybo J."/>
            <person name="Theobald S."/>
            <person name="Brandl J."/>
            <person name="Frisvad J.C."/>
            <person name="Nielsen K.F."/>
            <person name="Lyhne E.K."/>
            <person name="Kogle M.E."/>
            <person name="Kuo A."/>
            <person name="Riley R."/>
            <person name="Clum A."/>
            <person name="Nolan M."/>
            <person name="Lipzen A."/>
            <person name="Salamov A."/>
            <person name="Henrissat B."/>
            <person name="Wiebenga A."/>
            <person name="De vries R.P."/>
            <person name="Grigoriev I.V."/>
            <person name="Mortensen U.H."/>
            <person name="Andersen M.R."/>
            <person name="Baker S.E."/>
        </authorList>
    </citation>
    <scope>NUCLEOTIDE SEQUENCE</scope>
    <source>
        <strain evidence="1">CBS 121060</strain>
    </source>
</reference>
<sequence>MKACSLRAYMIGLLCTILAHNFVAALGLANITTELGPRLSPGARIILPNSPDFANATYRWSTFAEPRLSVVVEIATEEDAAETVKYANEQNFPFIAIGGGHGVTTSLANLHYGIEIWLHRLNWTIISEDGDTATIGGGIIAGNLIQALWQKGKYAVTGSCECTSYLGPLLGAGHAVLQGKYGYAMDQLVSLHLVTADGELLDVSASDPDPDLFWALQGAGHNFGIVTSVTTKIHDIPDQGLWAHEDYFYGRDSIENLFETWNQLLPRQPPTVAIVGFILRNASIDAVNPVVVLSLMQENVSRVDPIYTEPFRNANPISVSSGFGTYRDIPRWLRFDFNNSVYCTTRNVSALHFPVGLRRWNITTQRMVYDAFATITAGNSPFNASEFLLEGFPVQGVKAVPEDSTAYPWRGDNLIAYPLLRYYTNMSLDHTAIEVGEGFRRKLLEGSGSEELHSYVNYALGDESPEQIYGYEEWRLDKLKELKKKYDPERRFSFYEPIPI</sequence>
<evidence type="ECO:0000313" key="2">
    <source>
        <dbReference type="Proteomes" id="UP000249661"/>
    </source>
</evidence>
<accession>A0ACD1H2H1</accession>
<gene>
    <name evidence="1" type="ORF">BO66DRAFT_457289</name>
</gene>
<keyword evidence="2" id="KW-1185">Reference proteome</keyword>
<name>A0ACD1H2H1_9EURO</name>
<dbReference type="EMBL" id="KZ824972">
    <property type="protein sequence ID" value="RAH67659.1"/>
    <property type="molecule type" value="Genomic_DNA"/>
</dbReference>
<organism evidence="1 2">
    <name type="scientific">Aspergillus aculeatinus CBS 121060</name>
    <dbReference type="NCBI Taxonomy" id="1448322"/>
    <lineage>
        <taxon>Eukaryota</taxon>
        <taxon>Fungi</taxon>
        <taxon>Dikarya</taxon>
        <taxon>Ascomycota</taxon>
        <taxon>Pezizomycotina</taxon>
        <taxon>Eurotiomycetes</taxon>
        <taxon>Eurotiomycetidae</taxon>
        <taxon>Eurotiales</taxon>
        <taxon>Aspergillaceae</taxon>
        <taxon>Aspergillus</taxon>
        <taxon>Aspergillus subgen. Circumdati</taxon>
    </lineage>
</organism>
<protein>
    <submittedName>
        <fullName evidence="1">FAD-dependent oxygenase</fullName>
    </submittedName>
</protein>
<dbReference type="Proteomes" id="UP000249661">
    <property type="component" value="Unassembled WGS sequence"/>
</dbReference>
<proteinExistence type="predicted"/>